<accession>A0ABV6AQU7</accession>
<dbReference type="RefSeq" id="WP_377265703.1">
    <property type="nucleotide sequence ID" value="NZ_JBHMAA010000040.1"/>
</dbReference>
<dbReference type="PANTHER" id="PTHR46390">
    <property type="entry name" value="MANNOSE-1-PHOSPHATE GUANYLYLTRANSFERASE"/>
    <property type="match status" value="1"/>
</dbReference>
<reference evidence="2 3" key="1">
    <citation type="submission" date="2024-09" db="EMBL/GenBank/DDBJ databases">
        <authorList>
            <person name="Sun Q."/>
            <person name="Mori K."/>
        </authorList>
    </citation>
    <scope>NUCLEOTIDE SEQUENCE [LARGE SCALE GENOMIC DNA]</scope>
    <source>
        <strain evidence="2 3">TBRC 4938</strain>
    </source>
</reference>
<organism evidence="2 3">
    <name type="scientific">Rhizobium puerariae</name>
    <dbReference type="NCBI Taxonomy" id="1585791"/>
    <lineage>
        <taxon>Bacteria</taxon>
        <taxon>Pseudomonadati</taxon>
        <taxon>Pseudomonadota</taxon>
        <taxon>Alphaproteobacteria</taxon>
        <taxon>Hyphomicrobiales</taxon>
        <taxon>Rhizobiaceae</taxon>
        <taxon>Rhizobium/Agrobacterium group</taxon>
        <taxon>Rhizobium</taxon>
    </lineage>
</organism>
<dbReference type="Gene3D" id="3.90.550.10">
    <property type="entry name" value="Spore Coat Polysaccharide Biosynthesis Protein SpsA, Chain A"/>
    <property type="match status" value="1"/>
</dbReference>
<keyword evidence="3" id="KW-1185">Reference proteome</keyword>
<evidence type="ECO:0000313" key="3">
    <source>
        <dbReference type="Proteomes" id="UP001589692"/>
    </source>
</evidence>
<evidence type="ECO:0000313" key="2">
    <source>
        <dbReference type="EMBL" id="MFB9952902.1"/>
    </source>
</evidence>
<evidence type="ECO:0000259" key="1">
    <source>
        <dbReference type="Pfam" id="PF00483"/>
    </source>
</evidence>
<dbReference type="PANTHER" id="PTHR46390:SF1">
    <property type="entry name" value="MANNOSE-1-PHOSPHATE GUANYLYLTRANSFERASE"/>
    <property type="match status" value="1"/>
</dbReference>
<protein>
    <submittedName>
        <fullName evidence="2">Sugar phosphate nucleotidyltransferase</fullName>
    </submittedName>
</protein>
<feature type="non-terminal residue" evidence="2">
    <location>
        <position position="59"/>
    </location>
</feature>
<comment type="caution">
    <text evidence="2">The sequence shown here is derived from an EMBL/GenBank/DDBJ whole genome shotgun (WGS) entry which is preliminary data.</text>
</comment>
<sequence>MAGGKGTRLWPLSRASAPKQFIRFVGDRTLFQATLSRVADPALYEAAVVITNEEFRFLV</sequence>
<feature type="domain" description="Nucleotidyl transferase" evidence="1">
    <location>
        <begin position="1"/>
        <end position="57"/>
    </location>
</feature>
<dbReference type="EMBL" id="JBHMAA010000040">
    <property type="protein sequence ID" value="MFB9952902.1"/>
    <property type="molecule type" value="Genomic_DNA"/>
</dbReference>
<dbReference type="Proteomes" id="UP001589692">
    <property type="component" value="Unassembled WGS sequence"/>
</dbReference>
<dbReference type="SUPFAM" id="SSF53448">
    <property type="entry name" value="Nucleotide-diphospho-sugar transferases"/>
    <property type="match status" value="1"/>
</dbReference>
<gene>
    <name evidence="2" type="ORF">ACFFP0_29005</name>
</gene>
<name>A0ABV6AQU7_9HYPH</name>
<dbReference type="InterPro" id="IPR051161">
    <property type="entry name" value="Mannose-6P_isomerase_type2"/>
</dbReference>
<dbReference type="Pfam" id="PF00483">
    <property type="entry name" value="NTP_transferase"/>
    <property type="match status" value="1"/>
</dbReference>
<proteinExistence type="predicted"/>
<dbReference type="InterPro" id="IPR029044">
    <property type="entry name" value="Nucleotide-diphossugar_trans"/>
</dbReference>
<dbReference type="InterPro" id="IPR005835">
    <property type="entry name" value="NTP_transferase_dom"/>
</dbReference>